<keyword evidence="3" id="KW-1185">Reference proteome</keyword>
<evidence type="ECO:0000256" key="1">
    <source>
        <dbReference type="SAM" id="MobiDB-lite"/>
    </source>
</evidence>
<dbReference type="EMBL" id="SPNV01000132">
    <property type="protein sequence ID" value="KAF5860371.1"/>
    <property type="molecule type" value="Genomic_DNA"/>
</dbReference>
<comment type="caution">
    <text evidence="2">The sequence shown here is derived from an EMBL/GenBank/DDBJ whole genome shotgun (WGS) entry which is preliminary data.</text>
</comment>
<sequence length="222" mass="24880">MQIPLVQKKGSDRPKTDYERWLRGQDENFRPGDRPLYGPGTEELRSSDERRKSCNRLLQDHEKQTTSHGYLVQSSSSRSSIASGGRVSSLTNRRLCLDRHTTMYSVIVCVLLAVTLSMTTKLTKPNTPVTSYHRAAGSQPKPKYAFATIITGEGDVESDVKDAYFTATRLLTYQLLYSPQTKSRAGNILFLVLVTKDVPQEQRDRLVKDGATVIPAESLARE</sequence>
<proteinExistence type="predicted"/>
<protein>
    <submittedName>
        <fullName evidence="2">Uncharacterized protein</fullName>
    </submittedName>
</protein>
<feature type="compositionally biased region" description="Basic and acidic residues" evidence="1">
    <location>
        <begin position="9"/>
        <end position="33"/>
    </location>
</feature>
<gene>
    <name evidence="2" type="ORF">ETB97_001660</name>
</gene>
<feature type="region of interest" description="Disordered" evidence="1">
    <location>
        <begin position="1"/>
        <end position="84"/>
    </location>
</feature>
<evidence type="ECO:0000313" key="3">
    <source>
        <dbReference type="Proteomes" id="UP000541154"/>
    </source>
</evidence>
<feature type="compositionally biased region" description="Low complexity" evidence="1">
    <location>
        <begin position="74"/>
        <end position="84"/>
    </location>
</feature>
<organism evidence="2 3">
    <name type="scientific">Petromyces alliaceus</name>
    <name type="common">Aspergillus alliaceus</name>
    <dbReference type="NCBI Taxonomy" id="209559"/>
    <lineage>
        <taxon>Eukaryota</taxon>
        <taxon>Fungi</taxon>
        <taxon>Dikarya</taxon>
        <taxon>Ascomycota</taxon>
        <taxon>Pezizomycotina</taxon>
        <taxon>Eurotiomycetes</taxon>
        <taxon>Eurotiomycetidae</taxon>
        <taxon>Eurotiales</taxon>
        <taxon>Aspergillaceae</taxon>
        <taxon>Aspergillus</taxon>
        <taxon>Aspergillus subgen. Circumdati</taxon>
    </lineage>
</organism>
<feature type="compositionally biased region" description="Basic and acidic residues" evidence="1">
    <location>
        <begin position="42"/>
        <end position="65"/>
    </location>
</feature>
<reference evidence="2 3" key="1">
    <citation type="submission" date="2019-04" db="EMBL/GenBank/DDBJ databases">
        <title>Aspergillus burnettii sp. nov., novel species from soil in southeast Queensland.</title>
        <authorList>
            <person name="Gilchrist C.L.M."/>
            <person name="Pitt J.I."/>
            <person name="Lange L."/>
            <person name="Lacey H.J."/>
            <person name="Vuong D."/>
            <person name="Midgley D.J."/>
            <person name="Greenfield P."/>
            <person name="Bradbury M."/>
            <person name="Lacey E."/>
            <person name="Busk P.K."/>
            <person name="Pilgaard B."/>
            <person name="Chooi Y.H."/>
            <person name="Piggott A.M."/>
        </authorList>
    </citation>
    <scope>NUCLEOTIDE SEQUENCE [LARGE SCALE GENOMIC DNA]</scope>
    <source>
        <strain evidence="2 3">FRR 5400</strain>
    </source>
</reference>
<evidence type="ECO:0000313" key="2">
    <source>
        <dbReference type="EMBL" id="KAF5860371.1"/>
    </source>
</evidence>
<dbReference type="AlphaFoldDB" id="A0A8H6E5N3"/>
<name>A0A8H6E5N3_PETAA</name>
<dbReference type="Proteomes" id="UP000541154">
    <property type="component" value="Unassembled WGS sequence"/>
</dbReference>
<accession>A0A8H6E5N3</accession>